<accession>A0ABX0FS74</accession>
<evidence type="ECO:0000313" key="1">
    <source>
        <dbReference type="EMBL" id="NGZ87344.1"/>
    </source>
</evidence>
<dbReference type="PANTHER" id="PTHR30024">
    <property type="entry name" value="ALIPHATIC SULFONATES-BINDING PROTEIN-RELATED"/>
    <property type="match status" value="1"/>
</dbReference>
<organism evidence="1 2">
    <name type="scientific">Duganella aceris</name>
    <dbReference type="NCBI Taxonomy" id="2703883"/>
    <lineage>
        <taxon>Bacteria</taxon>
        <taxon>Pseudomonadati</taxon>
        <taxon>Pseudomonadota</taxon>
        <taxon>Betaproteobacteria</taxon>
        <taxon>Burkholderiales</taxon>
        <taxon>Oxalobacteraceae</taxon>
        <taxon>Telluria group</taxon>
        <taxon>Duganella</taxon>
    </lineage>
</organism>
<dbReference type="Gene3D" id="3.40.190.270">
    <property type="match status" value="1"/>
</dbReference>
<name>A0ABX0FS74_9BURK</name>
<evidence type="ECO:0000313" key="2">
    <source>
        <dbReference type="Proteomes" id="UP000666369"/>
    </source>
</evidence>
<proteinExistence type="predicted"/>
<protein>
    <submittedName>
        <fullName evidence="1">ABC transporter substrate-binding protein</fullName>
    </submittedName>
</protein>
<dbReference type="Proteomes" id="UP000666369">
    <property type="component" value="Unassembled WGS sequence"/>
</dbReference>
<comment type="caution">
    <text evidence="1">The sequence shown here is derived from an EMBL/GenBank/DDBJ whole genome shotgun (WGS) entry which is preliminary data.</text>
</comment>
<dbReference type="PANTHER" id="PTHR30024:SF42">
    <property type="entry name" value="ALIPHATIC SULFONATES-BINDING PROTEIN-RELATED"/>
    <property type="match status" value="1"/>
</dbReference>
<sequence>MSEERKPATIWYSRGSVPTPLGLSAQLGLYDREFGADGITIKSLQESDNPAELASHFEHNLPDSFRLGGAVQPIWARAKGRDTRVIGISWIDEYQVILALPESGIDAPAALKGRRLGLPRQPAAADGVDVNRAEALRGLLVALETAGLGYKDAEWIDVHARGAGAVTEPDTPVRRGSPHRYTALVHALLKGQVDAIYVKDVRGAEVAHLLDARVVIDLGFHPDRWVRVNNCTPRPLTVNALTLQQHPDLVRRFLGSIASVDSWARRNPGQALTHIARETNWSESWVRFAYGDKLHEKLGVNLDDDAVTALEQFKRYLLEWEFVQRDFDVSDWLDPGPLRSLGLS</sequence>
<dbReference type="SUPFAM" id="SSF53850">
    <property type="entry name" value="Periplasmic binding protein-like II"/>
    <property type="match status" value="1"/>
</dbReference>
<dbReference type="Gene3D" id="3.40.190.10">
    <property type="entry name" value="Periplasmic binding protein-like II"/>
    <property type="match status" value="1"/>
</dbReference>
<reference evidence="1 2" key="1">
    <citation type="submission" date="2020-01" db="EMBL/GenBank/DDBJ databases">
        <authorList>
            <person name="Lee S.D."/>
        </authorList>
    </citation>
    <scope>NUCLEOTIDE SEQUENCE [LARGE SCALE GENOMIC DNA]</scope>
    <source>
        <strain evidence="1 2">SAP-35</strain>
    </source>
</reference>
<gene>
    <name evidence="1" type="ORF">GW587_24180</name>
</gene>
<dbReference type="RefSeq" id="WP_166107444.1">
    <property type="nucleotide sequence ID" value="NZ_JAADJT010000012.1"/>
</dbReference>
<keyword evidence="2" id="KW-1185">Reference proteome</keyword>
<dbReference type="EMBL" id="JAADJT010000012">
    <property type="protein sequence ID" value="NGZ87344.1"/>
    <property type="molecule type" value="Genomic_DNA"/>
</dbReference>
<reference evidence="2" key="2">
    <citation type="submission" date="2023-07" db="EMBL/GenBank/DDBJ databases">
        <title>Duganella aceri sp. nov., isolated from tree sap.</title>
        <authorList>
            <person name="Kim I.S."/>
        </authorList>
    </citation>
    <scope>NUCLEOTIDE SEQUENCE [LARGE SCALE GENOMIC DNA]</scope>
    <source>
        <strain evidence="2">SAP-35</strain>
    </source>
</reference>